<dbReference type="SUPFAM" id="SSF89796">
    <property type="entry name" value="CoA-transferase family III (CaiB/BaiF)"/>
    <property type="match status" value="1"/>
</dbReference>
<dbReference type="Gene3D" id="3.40.50.10540">
    <property type="entry name" value="Crotonobetainyl-coa:carnitine coa-transferase, domain 1"/>
    <property type="match status" value="1"/>
</dbReference>
<reference evidence="2 3" key="1">
    <citation type="submission" date="2017-04" db="EMBL/GenBank/DDBJ databases">
        <authorList>
            <person name="Afonso C.L."/>
            <person name="Miller P.J."/>
            <person name="Scott M.A."/>
            <person name="Spackman E."/>
            <person name="Goraichik I."/>
            <person name="Dimitrov K.M."/>
            <person name="Suarez D.L."/>
            <person name="Swayne D.E."/>
        </authorList>
    </citation>
    <scope>NUCLEOTIDE SEQUENCE [LARGE SCALE GENOMIC DNA]</scope>
    <source>
        <strain evidence="2 3">USBA 355</strain>
    </source>
</reference>
<dbReference type="RefSeq" id="WP_085123542.1">
    <property type="nucleotide sequence ID" value="NZ_FWZX01000012.1"/>
</dbReference>
<dbReference type="InterPro" id="IPR050509">
    <property type="entry name" value="CoA-transferase_III"/>
</dbReference>
<name>A0A1Y6BXU4_9PROT</name>
<keyword evidence="3" id="KW-1185">Reference proteome</keyword>
<dbReference type="PANTHER" id="PTHR48228">
    <property type="entry name" value="SUCCINYL-COA--D-CITRAMALATE COA-TRANSFERASE"/>
    <property type="match status" value="1"/>
</dbReference>
<accession>A0A1Y6BXU4</accession>
<dbReference type="Pfam" id="PF02515">
    <property type="entry name" value="CoA_transf_3"/>
    <property type="match status" value="1"/>
</dbReference>
<evidence type="ECO:0000256" key="1">
    <source>
        <dbReference type="ARBA" id="ARBA00022679"/>
    </source>
</evidence>
<organism evidence="2 3">
    <name type="scientific">Tistlia consotensis USBA 355</name>
    <dbReference type="NCBI Taxonomy" id="560819"/>
    <lineage>
        <taxon>Bacteria</taxon>
        <taxon>Pseudomonadati</taxon>
        <taxon>Pseudomonadota</taxon>
        <taxon>Alphaproteobacteria</taxon>
        <taxon>Rhodospirillales</taxon>
        <taxon>Rhodovibrionaceae</taxon>
        <taxon>Tistlia</taxon>
    </lineage>
</organism>
<dbReference type="Proteomes" id="UP000192917">
    <property type="component" value="Unassembled WGS sequence"/>
</dbReference>
<dbReference type="InterPro" id="IPR003673">
    <property type="entry name" value="CoA-Trfase_fam_III"/>
</dbReference>
<dbReference type="AlphaFoldDB" id="A0A1Y6BXU4"/>
<evidence type="ECO:0000313" key="3">
    <source>
        <dbReference type="Proteomes" id="UP000192917"/>
    </source>
</evidence>
<dbReference type="STRING" id="560819.SAMN05428998_1123"/>
<protein>
    <submittedName>
        <fullName evidence="2">Benzylsuccinate CoA-transferase BbsF subunit</fullName>
    </submittedName>
</protein>
<dbReference type="GO" id="GO:0016740">
    <property type="term" value="F:transferase activity"/>
    <property type="evidence" value="ECO:0007669"/>
    <property type="project" value="UniProtKB-KW"/>
</dbReference>
<evidence type="ECO:0000313" key="2">
    <source>
        <dbReference type="EMBL" id="SMF35466.1"/>
    </source>
</evidence>
<dbReference type="EMBL" id="FWZX01000012">
    <property type="protein sequence ID" value="SMF35466.1"/>
    <property type="molecule type" value="Genomic_DNA"/>
</dbReference>
<sequence length="381" mass="39714">MGPLEGVRVVDFGIITAGASTSAILADLGAEVIKVEGPDYIDPFRYWAGQADDPRWWDHSPHFRFTNRGKRGLCVDLKSAEGRRLLLDLVAVSDIVVENFRVGVMERLGVGFPALVAVNPRVVLGSVSSQGVDGPDALAVSFGSTLEASSGMASFVRYPGGDPQVSGQALNYPDQVASLFAAGMLVAALIDARRDGLPAHVDLSQRELSAYFIGESILCAAQGGDPYAGPRDRPLEGLFRSADGRWLAVTVERPETAERLGAEGLSTEPEALAAWVAARPAEAAAGFLRARGAAAEPVRRAEDMAGATGPGRGLAVAAGPDGEPVKGLPWTLDGAAAAVRGPAPTLGGDNRAIVVELLGRDPAEYEHLVAAGVLADAPRRP</sequence>
<dbReference type="PANTHER" id="PTHR48228:SF6">
    <property type="entry name" value="L-CARNITINE COA-TRANSFERASE"/>
    <property type="match status" value="1"/>
</dbReference>
<dbReference type="InterPro" id="IPR023606">
    <property type="entry name" value="CoA-Trfase_III_dom_1_sf"/>
</dbReference>
<keyword evidence="1 2" id="KW-0808">Transferase</keyword>
<proteinExistence type="predicted"/>
<gene>
    <name evidence="2" type="ORF">SAMN05428998_1123</name>
</gene>